<feature type="domain" description="Cell envelope-related transcriptional attenuator" evidence="4">
    <location>
        <begin position="167"/>
        <end position="323"/>
    </location>
</feature>
<evidence type="ECO:0000256" key="3">
    <source>
        <dbReference type="SAM" id="Phobius"/>
    </source>
</evidence>
<evidence type="ECO:0000313" key="6">
    <source>
        <dbReference type="Proteomes" id="UP000184386"/>
    </source>
</evidence>
<dbReference type="InterPro" id="IPR004474">
    <property type="entry name" value="LytR_CpsA_psr"/>
</dbReference>
<keyword evidence="3" id="KW-0812">Transmembrane</keyword>
<evidence type="ECO:0000256" key="2">
    <source>
        <dbReference type="SAM" id="MobiDB-lite"/>
    </source>
</evidence>
<proteinExistence type="inferred from homology"/>
<name>A0A1M6MRF3_9FIRM</name>
<evidence type="ECO:0000313" key="5">
    <source>
        <dbReference type="EMBL" id="SHJ86051.1"/>
    </source>
</evidence>
<feature type="compositionally biased region" description="Basic and acidic residues" evidence="2">
    <location>
        <begin position="1"/>
        <end position="21"/>
    </location>
</feature>
<dbReference type="Proteomes" id="UP000184386">
    <property type="component" value="Unassembled WGS sequence"/>
</dbReference>
<dbReference type="InterPro" id="IPR050922">
    <property type="entry name" value="LytR/CpsA/Psr_CW_biosynth"/>
</dbReference>
<feature type="region of interest" description="Disordered" evidence="2">
    <location>
        <begin position="1"/>
        <end position="27"/>
    </location>
</feature>
<comment type="similarity">
    <text evidence="1">Belongs to the LytR/CpsA/Psr (LCP) family.</text>
</comment>
<feature type="transmembrane region" description="Helical" evidence="3">
    <location>
        <begin position="82"/>
        <end position="101"/>
    </location>
</feature>
<reference evidence="5 6" key="1">
    <citation type="submission" date="2016-11" db="EMBL/GenBank/DDBJ databases">
        <authorList>
            <person name="Jaros S."/>
            <person name="Januszkiewicz K."/>
            <person name="Wedrychowicz H."/>
        </authorList>
    </citation>
    <scope>NUCLEOTIDE SEQUENCE [LARGE SCALE GENOMIC DNA]</scope>
    <source>
        <strain evidence="5 6">DSM 15929</strain>
    </source>
</reference>
<keyword evidence="3" id="KW-1133">Transmembrane helix</keyword>
<dbReference type="PANTHER" id="PTHR33392:SF6">
    <property type="entry name" value="POLYISOPRENYL-TEICHOIC ACID--PEPTIDOGLYCAN TEICHOIC ACID TRANSFERASE TAGU"/>
    <property type="match status" value="1"/>
</dbReference>
<dbReference type="Pfam" id="PF03816">
    <property type="entry name" value="LytR_cpsA_psr"/>
    <property type="match status" value="1"/>
</dbReference>
<dbReference type="STRING" id="1121322.SAMN02745136_01138"/>
<dbReference type="OrthoDB" id="27330at2"/>
<organism evidence="5 6">
    <name type="scientific">Anaerocolumna jejuensis DSM 15929</name>
    <dbReference type="NCBI Taxonomy" id="1121322"/>
    <lineage>
        <taxon>Bacteria</taxon>
        <taxon>Bacillati</taxon>
        <taxon>Bacillota</taxon>
        <taxon>Clostridia</taxon>
        <taxon>Lachnospirales</taxon>
        <taxon>Lachnospiraceae</taxon>
        <taxon>Anaerocolumna</taxon>
    </lineage>
</organism>
<dbReference type="PANTHER" id="PTHR33392">
    <property type="entry name" value="POLYISOPRENYL-TEICHOIC ACID--PEPTIDOGLYCAN TEICHOIC ACID TRANSFERASE TAGU"/>
    <property type="match status" value="1"/>
</dbReference>
<gene>
    <name evidence="5" type="ORF">SAMN02745136_01138</name>
</gene>
<dbReference type="Gene3D" id="3.40.630.190">
    <property type="entry name" value="LCP protein"/>
    <property type="match status" value="1"/>
</dbReference>
<accession>A0A1M6MRF3</accession>
<sequence length="432" mass="47821">MDNQKKEGRDSLGETDAEKNKGKWSSYTGDLEAGVNSYSDANDNFMQEVNASLAQQISSELEDNTTDTINEMNKKKKFPKGLKIFTIIFSGIMLALALLVFTPGGQKLLFNLAGNYIYNKLDYNKGNKPSGEEVNNNVTPTPVPVKPDKDVINVLLIGVEEIGGATNTDSMIVASMNTKDKSVKLTSIMRDLYVQIPGHNNNKLNATYSLGGIDLLYQTIKENFGIDIDGYMMVNFSSFEQIVDLVGGVDVTLTAKEASYLNRTNYISNPANRKVHEGTQLMNGNQALGYCRVRKVSTGTENNDFGRTQRQRAVLNAIFDKIKSKNLLQLGLLMNDMLNKVKIDTDITNSDFNNYLQWGASMNLKELQNYRIPTDGSYGSQRVPIGKYNVDVLVPTDWDATRAEIHSFIYGSEETVSSDEAVTPTDQPASGQ</sequence>
<keyword evidence="6" id="KW-1185">Reference proteome</keyword>
<dbReference type="EMBL" id="FRAC01000007">
    <property type="protein sequence ID" value="SHJ86051.1"/>
    <property type="molecule type" value="Genomic_DNA"/>
</dbReference>
<dbReference type="NCBIfam" id="TIGR00350">
    <property type="entry name" value="lytR_cpsA_psr"/>
    <property type="match status" value="1"/>
</dbReference>
<dbReference type="RefSeq" id="WP_073273727.1">
    <property type="nucleotide sequence ID" value="NZ_FRAC01000007.1"/>
</dbReference>
<evidence type="ECO:0000256" key="1">
    <source>
        <dbReference type="ARBA" id="ARBA00006068"/>
    </source>
</evidence>
<evidence type="ECO:0000259" key="4">
    <source>
        <dbReference type="Pfam" id="PF03816"/>
    </source>
</evidence>
<dbReference type="AlphaFoldDB" id="A0A1M6MRF3"/>
<keyword evidence="3" id="KW-0472">Membrane</keyword>
<protein>
    <submittedName>
        <fullName evidence="5">Transcriptional attenuator, LytR family</fullName>
    </submittedName>
</protein>